<protein>
    <recommendedName>
        <fullName evidence="6">Major facilitator superfamily (MFS) profile domain-containing protein</fullName>
    </recommendedName>
</protein>
<feature type="non-terminal residue" evidence="7">
    <location>
        <position position="1"/>
    </location>
</feature>
<dbReference type="Gene3D" id="1.20.1250.20">
    <property type="entry name" value="MFS general substrate transporter like domains"/>
    <property type="match status" value="1"/>
</dbReference>
<dbReference type="AlphaFoldDB" id="A0AAV2SGU8"/>
<dbReference type="GO" id="GO:0022857">
    <property type="term" value="F:transmembrane transporter activity"/>
    <property type="evidence" value="ECO:0007669"/>
    <property type="project" value="InterPro"/>
</dbReference>
<dbReference type="Pfam" id="PF00083">
    <property type="entry name" value="Sugar_tr"/>
    <property type="match status" value="1"/>
</dbReference>
<comment type="subcellular location">
    <subcellularLocation>
        <location evidence="1">Membrane</location>
        <topology evidence="1">Multi-pass membrane protein</topology>
    </subcellularLocation>
</comment>
<feature type="non-terminal residue" evidence="7">
    <location>
        <position position="262"/>
    </location>
</feature>
<keyword evidence="4 5" id="KW-0472">Membrane</keyword>
<feature type="transmembrane region" description="Helical" evidence="5">
    <location>
        <begin position="149"/>
        <end position="168"/>
    </location>
</feature>
<comment type="caution">
    <text evidence="7">The sequence shown here is derived from an EMBL/GenBank/DDBJ whole genome shotgun (WGS) entry which is preliminary data.</text>
</comment>
<feature type="domain" description="Major facilitator superfamily (MFS) profile" evidence="6">
    <location>
        <begin position="51"/>
        <end position="262"/>
    </location>
</feature>
<evidence type="ECO:0000313" key="8">
    <source>
        <dbReference type="Proteomes" id="UP001497623"/>
    </source>
</evidence>
<dbReference type="SUPFAM" id="SSF103473">
    <property type="entry name" value="MFS general substrate transporter"/>
    <property type="match status" value="1"/>
</dbReference>
<name>A0AAV2SGU8_MEGNR</name>
<feature type="transmembrane region" description="Helical" evidence="5">
    <location>
        <begin position="203"/>
        <end position="221"/>
    </location>
</feature>
<evidence type="ECO:0000256" key="1">
    <source>
        <dbReference type="ARBA" id="ARBA00004141"/>
    </source>
</evidence>
<dbReference type="InterPro" id="IPR036259">
    <property type="entry name" value="MFS_trans_sf"/>
</dbReference>
<dbReference type="PROSITE" id="PS50850">
    <property type="entry name" value="MFS"/>
    <property type="match status" value="1"/>
</dbReference>
<proteinExistence type="predicted"/>
<accession>A0AAV2SGU8</accession>
<dbReference type="InterPro" id="IPR020846">
    <property type="entry name" value="MFS_dom"/>
</dbReference>
<dbReference type="GO" id="GO:0016020">
    <property type="term" value="C:membrane"/>
    <property type="evidence" value="ECO:0007669"/>
    <property type="project" value="UniProtKB-SubCell"/>
</dbReference>
<dbReference type="EMBL" id="CAXKWB010060638">
    <property type="protein sequence ID" value="CAL4183267.1"/>
    <property type="molecule type" value="Genomic_DNA"/>
</dbReference>
<keyword evidence="8" id="KW-1185">Reference proteome</keyword>
<keyword evidence="2 5" id="KW-0812">Transmembrane</keyword>
<reference evidence="7 8" key="1">
    <citation type="submission" date="2024-05" db="EMBL/GenBank/DDBJ databases">
        <authorList>
            <person name="Wallberg A."/>
        </authorList>
    </citation>
    <scope>NUCLEOTIDE SEQUENCE [LARGE SCALE GENOMIC DNA]</scope>
</reference>
<dbReference type="Proteomes" id="UP001497623">
    <property type="component" value="Unassembled WGS sequence"/>
</dbReference>
<evidence type="ECO:0000256" key="5">
    <source>
        <dbReference type="SAM" id="Phobius"/>
    </source>
</evidence>
<gene>
    <name evidence="7" type="ORF">MNOR_LOCUS35674</name>
</gene>
<evidence type="ECO:0000259" key="6">
    <source>
        <dbReference type="PROSITE" id="PS50850"/>
    </source>
</evidence>
<feature type="transmembrane region" description="Helical" evidence="5">
    <location>
        <begin position="227"/>
        <end position="245"/>
    </location>
</feature>
<evidence type="ECO:0000256" key="3">
    <source>
        <dbReference type="ARBA" id="ARBA00022989"/>
    </source>
</evidence>
<sequence length="262" mass="28920">ITTMVGDFDELLSRLGTGRWTALIFSVACLRAFLGPGQALTGAFMAPLIDYTCRAPEGALTNFSDKCTYQMLNSNTGSIETHQCEAWDFDNSTWTSTLNSEFNLACGSSHLASSFSSLYMMGGVFGATFNSLLCDVYGRKTMFCLGASINLLCVLVAWLPSIGIILVFRFITGFGGALMFDCISILSMEIVEPRLRPTMSMTVWIPWVLGTMTLGGLASVFRDWRTLHMVVSLPYLLMIPTFWLLDESPRWLIVKGSRTKGL</sequence>
<evidence type="ECO:0000313" key="7">
    <source>
        <dbReference type="EMBL" id="CAL4183267.1"/>
    </source>
</evidence>
<feature type="transmembrane region" description="Helical" evidence="5">
    <location>
        <begin position="118"/>
        <end position="137"/>
    </location>
</feature>
<evidence type="ECO:0000256" key="2">
    <source>
        <dbReference type="ARBA" id="ARBA00022692"/>
    </source>
</evidence>
<evidence type="ECO:0000256" key="4">
    <source>
        <dbReference type="ARBA" id="ARBA00023136"/>
    </source>
</evidence>
<organism evidence="7 8">
    <name type="scientific">Meganyctiphanes norvegica</name>
    <name type="common">Northern krill</name>
    <name type="synonym">Thysanopoda norvegica</name>
    <dbReference type="NCBI Taxonomy" id="48144"/>
    <lineage>
        <taxon>Eukaryota</taxon>
        <taxon>Metazoa</taxon>
        <taxon>Ecdysozoa</taxon>
        <taxon>Arthropoda</taxon>
        <taxon>Crustacea</taxon>
        <taxon>Multicrustacea</taxon>
        <taxon>Malacostraca</taxon>
        <taxon>Eumalacostraca</taxon>
        <taxon>Eucarida</taxon>
        <taxon>Euphausiacea</taxon>
        <taxon>Euphausiidae</taxon>
        <taxon>Meganyctiphanes</taxon>
    </lineage>
</organism>
<keyword evidence="3 5" id="KW-1133">Transmembrane helix</keyword>
<dbReference type="PANTHER" id="PTHR24064">
    <property type="entry name" value="SOLUTE CARRIER FAMILY 22 MEMBER"/>
    <property type="match status" value="1"/>
</dbReference>
<dbReference type="InterPro" id="IPR005828">
    <property type="entry name" value="MFS_sugar_transport-like"/>
</dbReference>